<keyword evidence="2" id="KW-0964">Secreted</keyword>
<feature type="signal peptide" evidence="6">
    <location>
        <begin position="1"/>
        <end position="23"/>
    </location>
</feature>
<evidence type="ECO:0000256" key="3">
    <source>
        <dbReference type="ARBA" id="ARBA00022729"/>
    </source>
</evidence>
<accession>A0ABS6TDI9</accession>
<keyword evidence="5" id="KW-0472">Membrane</keyword>
<evidence type="ECO:0000313" key="9">
    <source>
        <dbReference type="Proteomes" id="UP000774130"/>
    </source>
</evidence>
<proteinExistence type="predicted"/>
<feature type="transmembrane region" description="Helical" evidence="5">
    <location>
        <begin position="61"/>
        <end position="80"/>
    </location>
</feature>
<protein>
    <submittedName>
        <fullName evidence="8">LPXTG cell wall anchor domain-containing protein</fullName>
    </submittedName>
</protein>
<sequence>MKYKNKITLLLIIISCLPGKVFAETIRTDYDQQGITFRLTETSGLLSKVRMLPQTNEGQTFLLSFLGACILGFLLLFLLVRRKAIEKK</sequence>
<feature type="domain" description="Gram-positive cocci surface proteins LPxTG" evidence="7">
    <location>
        <begin position="52"/>
        <end position="88"/>
    </location>
</feature>
<name>A0ABS6TDI9_9ENTE</name>
<comment type="caution">
    <text evidence="8">The sequence shown here is derived from an EMBL/GenBank/DDBJ whole genome shotgun (WGS) entry which is preliminary data.</text>
</comment>
<keyword evidence="9" id="KW-1185">Reference proteome</keyword>
<keyword evidence="3 6" id="KW-0732">Signal</keyword>
<keyword evidence="5" id="KW-1133">Transmembrane helix</keyword>
<evidence type="ECO:0000256" key="2">
    <source>
        <dbReference type="ARBA" id="ARBA00022525"/>
    </source>
</evidence>
<evidence type="ECO:0000256" key="1">
    <source>
        <dbReference type="ARBA" id="ARBA00022512"/>
    </source>
</evidence>
<feature type="chain" id="PRO_5046858958" evidence="6">
    <location>
        <begin position="24"/>
        <end position="88"/>
    </location>
</feature>
<organism evidence="8 9">
    <name type="scientific">Enterococcus alishanensis</name>
    <dbReference type="NCBI Taxonomy" id="1303817"/>
    <lineage>
        <taxon>Bacteria</taxon>
        <taxon>Bacillati</taxon>
        <taxon>Bacillota</taxon>
        <taxon>Bacilli</taxon>
        <taxon>Lactobacillales</taxon>
        <taxon>Enterococcaceae</taxon>
        <taxon>Enterococcus</taxon>
    </lineage>
</organism>
<evidence type="ECO:0000256" key="6">
    <source>
        <dbReference type="SAM" id="SignalP"/>
    </source>
</evidence>
<evidence type="ECO:0000259" key="7">
    <source>
        <dbReference type="PROSITE" id="PS50847"/>
    </source>
</evidence>
<keyword evidence="4" id="KW-0572">Peptidoglycan-anchor</keyword>
<evidence type="ECO:0000256" key="5">
    <source>
        <dbReference type="SAM" id="Phobius"/>
    </source>
</evidence>
<evidence type="ECO:0000313" key="8">
    <source>
        <dbReference type="EMBL" id="MBV7390930.1"/>
    </source>
</evidence>
<dbReference type="InterPro" id="IPR019931">
    <property type="entry name" value="LPXTG_anchor"/>
</dbReference>
<dbReference type="RefSeq" id="WP_218325968.1">
    <property type="nucleotide sequence ID" value="NZ_JAHUZB010000003.1"/>
</dbReference>
<keyword evidence="1" id="KW-0134">Cell wall</keyword>
<dbReference type="PROSITE" id="PS50847">
    <property type="entry name" value="GRAM_POS_ANCHORING"/>
    <property type="match status" value="1"/>
</dbReference>
<gene>
    <name evidence="8" type="ORF">KUA55_09570</name>
</gene>
<reference evidence="8 9" key="1">
    <citation type="submission" date="2021-06" db="EMBL/GenBank/DDBJ databases">
        <title>Enterococcus alishanensis sp. nov., a novel lactic acid bacterium isolated from fresh coffee beans.</title>
        <authorList>
            <person name="Chen Y.-S."/>
        </authorList>
    </citation>
    <scope>NUCLEOTIDE SEQUENCE [LARGE SCALE GENOMIC DNA]</scope>
    <source>
        <strain evidence="8 9">ALS3</strain>
    </source>
</reference>
<dbReference type="EMBL" id="JAHUZB010000003">
    <property type="protein sequence ID" value="MBV7390930.1"/>
    <property type="molecule type" value="Genomic_DNA"/>
</dbReference>
<dbReference type="NCBIfam" id="TIGR01167">
    <property type="entry name" value="LPXTG_anchor"/>
    <property type="match status" value="1"/>
</dbReference>
<dbReference type="Proteomes" id="UP000774130">
    <property type="component" value="Unassembled WGS sequence"/>
</dbReference>
<keyword evidence="5" id="KW-0812">Transmembrane</keyword>
<evidence type="ECO:0000256" key="4">
    <source>
        <dbReference type="ARBA" id="ARBA00023088"/>
    </source>
</evidence>